<proteinExistence type="predicted"/>
<dbReference type="EMBL" id="JAQJAC010000001">
    <property type="protein sequence ID" value="KAJ5599946.1"/>
    <property type="molecule type" value="Genomic_DNA"/>
</dbReference>
<reference evidence="1 2" key="1">
    <citation type="journal article" date="2023" name="IMA Fungus">
        <title>Comparative genomic study of the Penicillium genus elucidates a diverse pangenome and 15 lateral gene transfer events.</title>
        <authorList>
            <person name="Petersen C."/>
            <person name="Sorensen T."/>
            <person name="Nielsen M.R."/>
            <person name="Sondergaard T.E."/>
            <person name="Sorensen J.L."/>
            <person name="Fitzpatrick D.A."/>
            <person name="Frisvad J.C."/>
            <person name="Nielsen K.L."/>
        </authorList>
    </citation>
    <scope>NUCLEOTIDE SEQUENCE [LARGE SCALE GENOMIC DNA]</scope>
    <source>
        <strain evidence="1 2">IBT 29057</strain>
    </source>
</reference>
<dbReference type="AlphaFoldDB" id="A0AAD6E3C8"/>
<accession>A0AAD6E3C8</accession>
<organism evidence="1 2">
    <name type="scientific">Penicillium hetheringtonii</name>
    <dbReference type="NCBI Taxonomy" id="911720"/>
    <lineage>
        <taxon>Eukaryota</taxon>
        <taxon>Fungi</taxon>
        <taxon>Dikarya</taxon>
        <taxon>Ascomycota</taxon>
        <taxon>Pezizomycotina</taxon>
        <taxon>Eurotiomycetes</taxon>
        <taxon>Eurotiomycetidae</taxon>
        <taxon>Eurotiales</taxon>
        <taxon>Aspergillaceae</taxon>
        <taxon>Penicillium</taxon>
    </lineage>
</organism>
<keyword evidence="2" id="KW-1185">Reference proteome</keyword>
<gene>
    <name evidence="1" type="ORF">N7450_001013</name>
</gene>
<dbReference type="Proteomes" id="UP001216150">
    <property type="component" value="Unassembled WGS sequence"/>
</dbReference>
<name>A0AAD6E3C8_9EURO</name>
<evidence type="ECO:0000313" key="2">
    <source>
        <dbReference type="Proteomes" id="UP001216150"/>
    </source>
</evidence>
<sequence length="70" mass="7635">MHPAALPVLSSQGIAIPTRGCVKAFSENQPPVISIYHENLSDVMGKQADPTEVKFIPSYVRERTISVSKP</sequence>
<protein>
    <submittedName>
        <fullName evidence="1">Uncharacterized protein</fullName>
    </submittedName>
</protein>
<comment type="caution">
    <text evidence="1">The sequence shown here is derived from an EMBL/GenBank/DDBJ whole genome shotgun (WGS) entry which is preliminary data.</text>
</comment>
<evidence type="ECO:0000313" key="1">
    <source>
        <dbReference type="EMBL" id="KAJ5599946.1"/>
    </source>
</evidence>